<keyword evidence="2" id="KW-1185">Reference proteome</keyword>
<dbReference type="EnsemblPlants" id="ORUFI11G16050.2">
    <property type="protein sequence ID" value="ORUFI11G16050.2"/>
    <property type="gene ID" value="ORUFI11G16050"/>
</dbReference>
<organism evidence="1 2">
    <name type="scientific">Oryza rufipogon</name>
    <name type="common">Brownbeard rice</name>
    <name type="synonym">Asian wild rice</name>
    <dbReference type="NCBI Taxonomy" id="4529"/>
    <lineage>
        <taxon>Eukaryota</taxon>
        <taxon>Viridiplantae</taxon>
        <taxon>Streptophyta</taxon>
        <taxon>Embryophyta</taxon>
        <taxon>Tracheophyta</taxon>
        <taxon>Spermatophyta</taxon>
        <taxon>Magnoliopsida</taxon>
        <taxon>Liliopsida</taxon>
        <taxon>Poales</taxon>
        <taxon>Poaceae</taxon>
        <taxon>BOP clade</taxon>
        <taxon>Oryzoideae</taxon>
        <taxon>Oryzeae</taxon>
        <taxon>Oryzinae</taxon>
        <taxon>Oryza</taxon>
    </lineage>
</organism>
<protein>
    <submittedName>
        <fullName evidence="1">Uncharacterized protein</fullName>
    </submittedName>
</protein>
<dbReference type="Gramene" id="ORUFI11G16050.2">
    <property type="protein sequence ID" value="ORUFI11G16050.2"/>
    <property type="gene ID" value="ORUFI11G16050"/>
</dbReference>
<name>A0A0E0R907_ORYRU</name>
<reference evidence="2" key="1">
    <citation type="submission" date="2013-06" db="EMBL/GenBank/DDBJ databases">
        <authorList>
            <person name="Zhao Q."/>
        </authorList>
    </citation>
    <scope>NUCLEOTIDE SEQUENCE</scope>
    <source>
        <strain evidence="2">cv. W1943</strain>
    </source>
</reference>
<sequence length="65" mass="7567">MLNISQTVALFQGREDDEPMTRQDVHGDMTSDNLNIVVGVNFHKKREEKKQRKYIQIGCIQVDFT</sequence>
<evidence type="ECO:0000313" key="2">
    <source>
        <dbReference type="Proteomes" id="UP000008022"/>
    </source>
</evidence>
<evidence type="ECO:0000313" key="1">
    <source>
        <dbReference type="EnsemblPlants" id="ORUFI11G16050.2"/>
    </source>
</evidence>
<dbReference type="AlphaFoldDB" id="A0A0E0R907"/>
<dbReference type="Proteomes" id="UP000008022">
    <property type="component" value="Unassembled WGS sequence"/>
</dbReference>
<reference evidence="1" key="2">
    <citation type="submission" date="2015-06" db="UniProtKB">
        <authorList>
            <consortium name="EnsemblPlants"/>
        </authorList>
    </citation>
    <scope>IDENTIFICATION</scope>
</reference>
<accession>A0A0E0R907</accession>
<dbReference type="HOGENOM" id="CLU_2853738_0_0_1"/>
<proteinExistence type="predicted"/>